<dbReference type="Pfam" id="PF02518">
    <property type="entry name" value="HATPase_c"/>
    <property type="match status" value="1"/>
</dbReference>
<dbReference type="InterPro" id="IPR036097">
    <property type="entry name" value="HisK_dim/P_sf"/>
</dbReference>
<feature type="domain" description="PAS" evidence="13">
    <location>
        <begin position="16"/>
        <end position="68"/>
    </location>
</feature>
<dbReference type="CDD" id="cd00130">
    <property type="entry name" value="PAS"/>
    <property type="match status" value="2"/>
</dbReference>
<evidence type="ECO:0000259" key="14">
    <source>
        <dbReference type="PROSITE" id="PS50113"/>
    </source>
</evidence>
<dbReference type="SMART" id="SM00091">
    <property type="entry name" value="PAS"/>
    <property type="match status" value="2"/>
</dbReference>
<dbReference type="PANTHER" id="PTHR42878:SF7">
    <property type="entry name" value="SENSOR HISTIDINE KINASE GLRK"/>
    <property type="match status" value="1"/>
</dbReference>
<dbReference type="CDD" id="cd00075">
    <property type="entry name" value="HATPase"/>
    <property type="match status" value="1"/>
</dbReference>
<dbReference type="RefSeq" id="WP_379706335.1">
    <property type="nucleotide sequence ID" value="NZ_JBHTAT010000001.1"/>
</dbReference>
<comment type="catalytic activity">
    <reaction evidence="1">
        <text>ATP + protein L-histidine = ADP + protein N-phospho-L-histidine.</text>
        <dbReference type="EC" id="2.7.13.3"/>
    </reaction>
</comment>
<dbReference type="SUPFAM" id="SSF55874">
    <property type="entry name" value="ATPase domain of HSP90 chaperone/DNA topoisomerase II/histidine kinase"/>
    <property type="match status" value="1"/>
</dbReference>
<evidence type="ECO:0000256" key="10">
    <source>
        <dbReference type="ARBA" id="ARBA00023012"/>
    </source>
</evidence>
<evidence type="ECO:0000256" key="2">
    <source>
        <dbReference type="ARBA" id="ARBA00004141"/>
    </source>
</evidence>
<evidence type="ECO:0000256" key="11">
    <source>
        <dbReference type="ARBA" id="ARBA00023136"/>
    </source>
</evidence>
<dbReference type="PROSITE" id="PS50113">
    <property type="entry name" value="PAC"/>
    <property type="match status" value="1"/>
</dbReference>
<reference evidence="15 16" key="1">
    <citation type="journal article" date="2019" name="Int. J. Syst. Evol. Microbiol.">
        <title>The Global Catalogue of Microorganisms (GCM) 10K type strain sequencing project: providing services to taxonomists for standard genome sequencing and annotation.</title>
        <authorList>
            <consortium name="The Broad Institute Genomics Platform"/>
            <consortium name="The Broad Institute Genome Sequencing Center for Infectious Disease"/>
            <person name="Wu L."/>
            <person name="Ma J."/>
        </authorList>
    </citation>
    <scope>NUCLEOTIDE SEQUENCE [LARGE SCALE GENOMIC DNA]</scope>
    <source>
        <strain evidence="15 16">GX21</strain>
    </source>
</reference>
<evidence type="ECO:0000256" key="6">
    <source>
        <dbReference type="ARBA" id="ARBA00022741"/>
    </source>
</evidence>
<dbReference type="InterPro" id="IPR036890">
    <property type="entry name" value="HATPase_C_sf"/>
</dbReference>
<evidence type="ECO:0000256" key="8">
    <source>
        <dbReference type="ARBA" id="ARBA00022840"/>
    </source>
</evidence>
<protein>
    <recommendedName>
        <fullName evidence="3">histidine kinase</fullName>
        <ecNumber evidence="3">2.7.13.3</ecNumber>
    </recommendedName>
</protein>
<evidence type="ECO:0000313" key="15">
    <source>
        <dbReference type="EMBL" id="MFC7256847.1"/>
    </source>
</evidence>
<keyword evidence="5" id="KW-0812">Transmembrane</keyword>
<dbReference type="PANTHER" id="PTHR42878">
    <property type="entry name" value="TWO-COMPONENT HISTIDINE KINASE"/>
    <property type="match status" value="1"/>
</dbReference>
<dbReference type="GO" id="GO:0004673">
    <property type="term" value="F:protein histidine kinase activity"/>
    <property type="evidence" value="ECO:0007669"/>
    <property type="project" value="UniProtKB-EC"/>
</dbReference>
<dbReference type="InterPro" id="IPR000700">
    <property type="entry name" value="PAS-assoc_C"/>
</dbReference>
<keyword evidence="8" id="KW-0067">ATP-binding</keyword>
<dbReference type="GeneID" id="96955243"/>
<dbReference type="SUPFAM" id="SSF55785">
    <property type="entry name" value="PYP-like sensor domain (PAS domain)"/>
    <property type="match status" value="2"/>
</dbReference>
<evidence type="ECO:0000256" key="9">
    <source>
        <dbReference type="ARBA" id="ARBA00022989"/>
    </source>
</evidence>
<gene>
    <name evidence="15" type="ORF">ACFQKE_16295</name>
</gene>
<dbReference type="InterPro" id="IPR003594">
    <property type="entry name" value="HATPase_dom"/>
</dbReference>
<evidence type="ECO:0000259" key="13">
    <source>
        <dbReference type="PROSITE" id="PS50112"/>
    </source>
</evidence>
<comment type="subcellular location">
    <subcellularLocation>
        <location evidence="2">Membrane</location>
        <topology evidence="2">Multi-pass membrane protein</topology>
    </subcellularLocation>
</comment>
<keyword evidence="11" id="KW-0472">Membrane</keyword>
<evidence type="ECO:0000256" key="3">
    <source>
        <dbReference type="ARBA" id="ARBA00012438"/>
    </source>
</evidence>
<dbReference type="PRINTS" id="PR00344">
    <property type="entry name" value="BCTRLSENSOR"/>
</dbReference>
<evidence type="ECO:0000256" key="1">
    <source>
        <dbReference type="ARBA" id="ARBA00000085"/>
    </source>
</evidence>
<keyword evidence="16" id="KW-1185">Reference proteome</keyword>
<accession>A0ABD6A2N1</accession>
<dbReference type="PROSITE" id="PS50109">
    <property type="entry name" value="HIS_KIN"/>
    <property type="match status" value="1"/>
</dbReference>
<evidence type="ECO:0000313" key="16">
    <source>
        <dbReference type="Proteomes" id="UP001596434"/>
    </source>
</evidence>
<keyword evidence="6" id="KW-0547">Nucleotide-binding</keyword>
<dbReference type="EMBL" id="JBHTAT010000001">
    <property type="protein sequence ID" value="MFC7256847.1"/>
    <property type="molecule type" value="Genomic_DNA"/>
</dbReference>
<dbReference type="InterPro" id="IPR050351">
    <property type="entry name" value="BphY/WalK/GraS-like"/>
</dbReference>
<dbReference type="AlphaFoldDB" id="A0ABD6A2N1"/>
<sequence>MDDSITVRTGAGSPSLFEQVPDGLLVHDPETGTVRAVNGQFAELTGFDREGLVGRHVEDLLADDWHPETPVDRLADATDGAGTKTVEWLLKRRDSGTFWAELSASSVELDGDRCVLSTVRDVTDRKRRQDELGRFEELVEHVPTGIFRARGDPDGTFVEANPTMVELFGADGKSELLDVTVADIYADPTDRRAFFEAVDEKGVVTEKLELRTLTGETFWGLLTVCRVDPVDGDPYIDGAIKDVTEIREYQRVLEEQNERLELLNRIVRHDIRNDMQLVQGMTDLLDSVVDETNQPQLETIRTRTDHVIELTDVMGDLMETLVSEADPDLEPTHLSYVLNQEIREAQSSYPEATIRTRGNVPLVEVVANDMLSSVFRNLLNNAVQHSDRDEPTVTVSASVGDETVTVRVADDGPGIPAELEDDVFGKGERGIESEGTGLGLYLVSTLVEQYGGEVRIEDNDPRGTVFVLQFELADGDGRS</sequence>
<dbReference type="InterPro" id="IPR001610">
    <property type="entry name" value="PAC"/>
</dbReference>
<dbReference type="SMART" id="SM00387">
    <property type="entry name" value="HATPase_c"/>
    <property type="match status" value="1"/>
</dbReference>
<keyword evidence="7" id="KW-0418">Kinase</keyword>
<dbReference type="GO" id="GO:0005524">
    <property type="term" value="F:ATP binding"/>
    <property type="evidence" value="ECO:0007669"/>
    <property type="project" value="UniProtKB-KW"/>
</dbReference>
<name>A0ABD6A2N1_9EURY</name>
<evidence type="ECO:0000256" key="4">
    <source>
        <dbReference type="ARBA" id="ARBA00022679"/>
    </source>
</evidence>
<feature type="domain" description="PAC" evidence="14">
    <location>
        <begin position="84"/>
        <end position="134"/>
    </location>
</feature>
<organism evidence="15 16">
    <name type="scientific">Haloplanus litoreus</name>
    <dbReference type="NCBI Taxonomy" id="767515"/>
    <lineage>
        <taxon>Archaea</taxon>
        <taxon>Methanobacteriati</taxon>
        <taxon>Methanobacteriota</taxon>
        <taxon>Stenosarchaea group</taxon>
        <taxon>Halobacteria</taxon>
        <taxon>Halobacteriales</taxon>
        <taxon>Haloferacaceae</taxon>
        <taxon>Haloplanus</taxon>
    </lineage>
</organism>
<evidence type="ECO:0000256" key="7">
    <source>
        <dbReference type="ARBA" id="ARBA00022777"/>
    </source>
</evidence>
<evidence type="ECO:0000259" key="12">
    <source>
        <dbReference type="PROSITE" id="PS50109"/>
    </source>
</evidence>
<dbReference type="InterPro" id="IPR000014">
    <property type="entry name" value="PAS"/>
</dbReference>
<keyword evidence="4" id="KW-0808">Transferase</keyword>
<dbReference type="InterPro" id="IPR004358">
    <property type="entry name" value="Sig_transdc_His_kin-like_C"/>
</dbReference>
<evidence type="ECO:0000256" key="5">
    <source>
        <dbReference type="ARBA" id="ARBA00022692"/>
    </source>
</evidence>
<dbReference type="Gene3D" id="3.30.450.20">
    <property type="entry name" value="PAS domain"/>
    <property type="match status" value="2"/>
</dbReference>
<dbReference type="Pfam" id="PF13426">
    <property type="entry name" value="PAS_9"/>
    <property type="match status" value="2"/>
</dbReference>
<dbReference type="EC" id="2.7.13.3" evidence="3"/>
<dbReference type="Proteomes" id="UP001596434">
    <property type="component" value="Unassembled WGS sequence"/>
</dbReference>
<dbReference type="GO" id="GO:0000160">
    <property type="term" value="P:phosphorelay signal transduction system"/>
    <property type="evidence" value="ECO:0007669"/>
    <property type="project" value="UniProtKB-KW"/>
</dbReference>
<dbReference type="Gene3D" id="3.30.565.10">
    <property type="entry name" value="Histidine kinase-like ATPase, C-terminal domain"/>
    <property type="match status" value="1"/>
</dbReference>
<comment type="caution">
    <text evidence="15">The sequence shown here is derived from an EMBL/GenBank/DDBJ whole genome shotgun (WGS) entry which is preliminary data.</text>
</comment>
<dbReference type="SUPFAM" id="SSF47384">
    <property type="entry name" value="Homodimeric domain of signal transducing histidine kinase"/>
    <property type="match status" value="1"/>
</dbReference>
<dbReference type="InterPro" id="IPR035965">
    <property type="entry name" value="PAS-like_dom_sf"/>
</dbReference>
<proteinExistence type="predicted"/>
<dbReference type="NCBIfam" id="TIGR00229">
    <property type="entry name" value="sensory_box"/>
    <property type="match status" value="2"/>
</dbReference>
<keyword evidence="10" id="KW-0902">Two-component regulatory system</keyword>
<dbReference type="InterPro" id="IPR005467">
    <property type="entry name" value="His_kinase_dom"/>
</dbReference>
<dbReference type="PROSITE" id="PS50112">
    <property type="entry name" value="PAS"/>
    <property type="match status" value="1"/>
</dbReference>
<dbReference type="SMART" id="SM00086">
    <property type="entry name" value="PAC"/>
    <property type="match status" value="1"/>
</dbReference>
<keyword evidence="9" id="KW-1133">Transmembrane helix</keyword>
<dbReference type="GO" id="GO:0016020">
    <property type="term" value="C:membrane"/>
    <property type="evidence" value="ECO:0007669"/>
    <property type="project" value="UniProtKB-SubCell"/>
</dbReference>
<feature type="domain" description="Histidine kinase" evidence="12">
    <location>
        <begin position="266"/>
        <end position="474"/>
    </location>
</feature>